<feature type="binding site" evidence="7">
    <location>
        <position position="197"/>
    </location>
    <ligand>
        <name>S-adenosyl-L-methionine</name>
        <dbReference type="ChEBI" id="CHEBI:59789"/>
    </ligand>
</feature>
<dbReference type="InterPro" id="IPR023095">
    <property type="entry name" value="Ade_MeTrfase_dom_2"/>
</dbReference>
<reference evidence="9" key="1">
    <citation type="submission" date="2024-02" db="EMBL/GenBank/DDBJ databases">
        <authorList>
            <consortium name="Clinical and Environmental Microbiology Branch: Whole genome sequencing antimicrobial resistance pathogens in the healthcare setting"/>
        </authorList>
    </citation>
    <scope>NUCLEOTIDE SEQUENCE</scope>
    <source>
        <strain evidence="9">2021GO-0154</strain>
    </source>
</reference>
<evidence type="ECO:0000256" key="3">
    <source>
        <dbReference type="ARBA" id="ARBA00022603"/>
    </source>
</evidence>
<dbReference type="InterPro" id="IPR012263">
    <property type="entry name" value="M_m6A_EcoRV"/>
</dbReference>
<feature type="binding site" evidence="7">
    <location>
        <position position="61"/>
    </location>
    <ligand>
        <name>S-adenosyl-L-methionine</name>
        <dbReference type="ChEBI" id="CHEBI:59789"/>
    </ligand>
</feature>
<evidence type="ECO:0000256" key="6">
    <source>
        <dbReference type="ARBA" id="ARBA00047942"/>
    </source>
</evidence>
<evidence type="ECO:0000256" key="2">
    <source>
        <dbReference type="ARBA" id="ARBA00011900"/>
    </source>
</evidence>
<dbReference type="InterPro" id="IPR002052">
    <property type="entry name" value="DNA_methylase_N6_adenine_CS"/>
</dbReference>
<comment type="similarity">
    <text evidence="1 8">Belongs to the N(4)/N(6)-methyltransferase family.</text>
</comment>
<dbReference type="AlphaFoldDB" id="A0AAI9D8H1"/>
<dbReference type="GO" id="GO:1904047">
    <property type="term" value="F:S-adenosyl-L-methionine binding"/>
    <property type="evidence" value="ECO:0007669"/>
    <property type="project" value="TreeGrafter"/>
</dbReference>
<dbReference type="PRINTS" id="PR00505">
    <property type="entry name" value="D12N6MTFRASE"/>
</dbReference>
<protein>
    <recommendedName>
        <fullName evidence="2 8">Site-specific DNA-methyltransferase (adenine-specific)</fullName>
        <ecNumber evidence="2 8">2.1.1.72</ecNumber>
    </recommendedName>
</protein>
<dbReference type="EMBL" id="ABMABF030000001">
    <property type="protein sequence ID" value="EMJ5132506.1"/>
    <property type="molecule type" value="Genomic_DNA"/>
</dbReference>
<sequence>MSTASKKITPNKTILKWAGSKVRTIEQLRPHLPKTKRLIEPFAGSMAIFMNTQYERYVLGDANPDLINMYRFATYNHRDLIDVTRRIFDSSWQLDGKATESERYYQIRARFNKEGIKSLFRAAYFIYLNRHGFRGLCRYNRNGNFNVPYGEYKKPYFPEAEIRAFAAKVTDDSVNFVCKDWFELLNEIQTNDGIYCDPPFMGTSDDFSDYWKTGFTNTDHENLAHTLASRAKVFNCHVTVSNSIIAKELYADLGFTIHEIDAPRSISVDGNRKPAREIIAVLKGDK</sequence>
<evidence type="ECO:0000256" key="7">
    <source>
        <dbReference type="PIRSR" id="PIRSR000398-1"/>
    </source>
</evidence>
<feature type="binding site" evidence="7">
    <location>
        <position position="17"/>
    </location>
    <ligand>
        <name>S-adenosyl-L-methionine</name>
        <dbReference type="ChEBI" id="CHEBI:59789"/>
    </ligand>
</feature>
<gene>
    <name evidence="9" type="ORF">RG298_000170</name>
</gene>
<dbReference type="PIRSF" id="PIRSF000398">
    <property type="entry name" value="M_m6A_EcoRV"/>
    <property type="match status" value="1"/>
</dbReference>
<keyword evidence="4 8" id="KW-0808">Transferase</keyword>
<dbReference type="GO" id="GO:0009307">
    <property type="term" value="P:DNA restriction-modification system"/>
    <property type="evidence" value="ECO:0007669"/>
    <property type="project" value="InterPro"/>
</dbReference>
<comment type="caution">
    <text evidence="9">The sequence shown here is derived from an EMBL/GenBank/DDBJ whole genome shotgun (WGS) entry which is preliminary data.</text>
</comment>
<evidence type="ECO:0000256" key="5">
    <source>
        <dbReference type="ARBA" id="ARBA00022691"/>
    </source>
</evidence>
<dbReference type="GO" id="GO:0043565">
    <property type="term" value="F:sequence-specific DNA binding"/>
    <property type="evidence" value="ECO:0007669"/>
    <property type="project" value="TreeGrafter"/>
</dbReference>
<evidence type="ECO:0000256" key="1">
    <source>
        <dbReference type="ARBA" id="ARBA00006594"/>
    </source>
</evidence>
<evidence type="ECO:0000313" key="9">
    <source>
        <dbReference type="EMBL" id="EMJ5132506.1"/>
    </source>
</evidence>
<dbReference type="GO" id="GO:0009007">
    <property type="term" value="F:site-specific DNA-methyltransferase (adenine-specific) activity"/>
    <property type="evidence" value="ECO:0007669"/>
    <property type="project" value="UniProtKB-UniRule"/>
</dbReference>
<proteinExistence type="inferred from homology"/>
<dbReference type="Gene3D" id="1.10.1020.10">
    <property type="entry name" value="Adenine-specific Methyltransferase, Domain 2"/>
    <property type="match status" value="1"/>
</dbReference>
<dbReference type="SUPFAM" id="SSF53335">
    <property type="entry name" value="S-adenosyl-L-methionine-dependent methyltransferases"/>
    <property type="match status" value="1"/>
</dbReference>
<dbReference type="NCBIfam" id="TIGR00571">
    <property type="entry name" value="dam"/>
    <property type="match status" value="1"/>
</dbReference>
<dbReference type="Pfam" id="PF02086">
    <property type="entry name" value="MethyltransfD12"/>
    <property type="match status" value="1"/>
</dbReference>
<dbReference type="GO" id="GO:0032259">
    <property type="term" value="P:methylation"/>
    <property type="evidence" value="ECO:0007669"/>
    <property type="project" value="UniProtKB-KW"/>
</dbReference>
<name>A0AAI9D8H1_PROST</name>
<comment type="catalytic activity">
    <reaction evidence="6 8">
        <text>a 2'-deoxyadenosine in DNA + S-adenosyl-L-methionine = an N(6)-methyl-2'-deoxyadenosine in DNA + S-adenosyl-L-homocysteine + H(+)</text>
        <dbReference type="Rhea" id="RHEA:15197"/>
        <dbReference type="Rhea" id="RHEA-COMP:12418"/>
        <dbReference type="Rhea" id="RHEA-COMP:12419"/>
        <dbReference type="ChEBI" id="CHEBI:15378"/>
        <dbReference type="ChEBI" id="CHEBI:57856"/>
        <dbReference type="ChEBI" id="CHEBI:59789"/>
        <dbReference type="ChEBI" id="CHEBI:90615"/>
        <dbReference type="ChEBI" id="CHEBI:90616"/>
        <dbReference type="EC" id="2.1.1.72"/>
    </reaction>
</comment>
<dbReference type="Gene3D" id="3.40.50.150">
    <property type="entry name" value="Vaccinia Virus protein VP39"/>
    <property type="match status" value="1"/>
</dbReference>
<keyword evidence="5 8" id="KW-0949">S-adenosyl-L-methionine</keyword>
<dbReference type="InterPro" id="IPR029063">
    <property type="entry name" value="SAM-dependent_MTases_sf"/>
</dbReference>
<dbReference type="EC" id="2.1.1.72" evidence="2 8"/>
<dbReference type="PANTHER" id="PTHR30481">
    <property type="entry name" value="DNA ADENINE METHYLASE"/>
    <property type="match status" value="1"/>
</dbReference>
<keyword evidence="3 8" id="KW-0489">Methyltransferase</keyword>
<dbReference type="PROSITE" id="PS00092">
    <property type="entry name" value="N6_MTASE"/>
    <property type="match status" value="1"/>
</dbReference>
<dbReference type="PANTHER" id="PTHR30481:SF3">
    <property type="entry name" value="DNA ADENINE METHYLASE"/>
    <property type="match status" value="1"/>
</dbReference>
<evidence type="ECO:0000256" key="4">
    <source>
        <dbReference type="ARBA" id="ARBA00022679"/>
    </source>
</evidence>
<dbReference type="GO" id="GO:0006298">
    <property type="term" value="P:mismatch repair"/>
    <property type="evidence" value="ECO:0007669"/>
    <property type="project" value="TreeGrafter"/>
</dbReference>
<dbReference type="InterPro" id="IPR012327">
    <property type="entry name" value="MeTrfase_D12"/>
</dbReference>
<feature type="binding site" evidence="7">
    <location>
        <position position="21"/>
    </location>
    <ligand>
        <name>S-adenosyl-L-methionine</name>
        <dbReference type="ChEBI" id="CHEBI:59789"/>
    </ligand>
</feature>
<evidence type="ECO:0000256" key="8">
    <source>
        <dbReference type="RuleBase" id="RU361257"/>
    </source>
</evidence>
<accession>A0AAI9D8H1</accession>
<organism evidence="9">
    <name type="scientific">Providencia stuartii</name>
    <dbReference type="NCBI Taxonomy" id="588"/>
    <lineage>
        <taxon>Bacteria</taxon>
        <taxon>Pseudomonadati</taxon>
        <taxon>Pseudomonadota</taxon>
        <taxon>Gammaproteobacteria</taxon>
        <taxon>Enterobacterales</taxon>
        <taxon>Morganellaceae</taxon>
        <taxon>Providencia</taxon>
    </lineage>
</organism>